<dbReference type="GO" id="GO:0008720">
    <property type="term" value="F:D-lactate dehydrogenase (NAD+) activity"/>
    <property type="evidence" value="ECO:0007669"/>
    <property type="project" value="TreeGrafter"/>
</dbReference>
<dbReference type="InterPro" id="IPR006140">
    <property type="entry name" value="D-isomer_DH_NAD-bd"/>
</dbReference>
<organism evidence="7 8">
    <name type="scientific">Candidatus Roizmanbacteria bacterium CG_4_9_14_0_2_um_filter_39_13</name>
    <dbReference type="NCBI Taxonomy" id="1974839"/>
    <lineage>
        <taxon>Bacteria</taxon>
        <taxon>Candidatus Roizmaniibacteriota</taxon>
    </lineage>
</organism>
<dbReference type="FunFam" id="3.40.50.720:FF:000041">
    <property type="entry name" value="D-3-phosphoglycerate dehydrogenase"/>
    <property type="match status" value="1"/>
</dbReference>
<dbReference type="EMBL" id="PFSC01000197">
    <property type="protein sequence ID" value="PJC30076.1"/>
    <property type="molecule type" value="Genomic_DNA"/>
</dbReference>
<comment type="caution">
    <text evidence="7">The sequence shown here is derived from an EMBL/GenBank/DDBJ whole genome shotgun (WGS) entry which is preliminary data.</text>
</comment>
<accession>A0A2M8EW26</accession>
<dbReference type="AlphaFoldDB" id="A0A2M8EW26"/>
<evidence type="ECO:0000256" key="4">
    <source>
        <dbReference type="RuleBase" id="RU003719"/>
    </source>
</evidence>
<dbReference type="Pfam" id="PF02826">
    <property type="entry name" value="2-Hacid_dh_C"/>
    <property type="match status" value="1"/>
</dbReference>
<dbReference type="SUPFAM" id="SSF51735">
    <property type="entry name" value="NAD(P)-binding Rossmann-fold domains"/>
    <property type="match status" value="1"/>
</dbReference>
<reference evidence="8" key="1">
    <citation type="submission" date="2017-09" db="EMBL/GenBank/DDBJ databases">
        <title>Depth-based differentiation of microbial function through sediment-hosted aquifers and enrichment of novel symbionts in the deep terrestrial subsurface.</title>
        <authorList>
            <person name="Probst A.J."/>
            <person name="Ladd B."/>
            <person name="Jarett J.K."/>
            <person name="Geller-Mcgrath D.E."/>
            <person name="Sieber C.M.K."/>
            <person name="Emerson J.B."/>
            <person name="Anantharaman K."/>
            <person name="Thomas B.C."/>
            <person name="Malmstrom R."/>
            <person name="Stieglmeier M."/>
            <person name="Klingl A."/>
            <person name="Woyke T."/>
            <person name="Ryan C.M."/>
            <person name="Banfield J.F."/>
        </authorList>
    </citation>
    <scope>NUCLEOTIDE SEQUENCE [LARGE SCALE GENOMIC DNA]</scope>
</reference>
<keyword evidence="3" id="KW-0520">NAD</keyword>
<dbReference type="InterPro" id="IPR029753">
    <property type="entry name" value="D-isomer_DH_CS"/>
</dbReference>
<dbReference type="InterPro" id="IPR029752">
    <property type="entry name" value="D-isomer_DH_CS1"/>
</dbReference>
<feature type="domain" description="D-isomer specific 2-hydroxyacid dehydrogenase NAD-binding" evidence="6">
    <location>
        <begin position="100"/>
        <end position="274"/>
    </location>
</feature>
<dbReference type="PROSITE" id="PS00671">
    <property type="entry name" value="D_2_HYDROXYACID_DH_3"/>
    <property type="match status" value="1"/>
</dbReference>
<dbReference type="InterPro" id="IPR006139">
    <property type="entry name" value="D-isomer_2_OHA_DH_cat_dom"/>
</dbReference>
<gene>
    <name evidence="7" type="ORF">CO051_07585</name>
</gene>
<evidence type="ECO:0000313" key="8">
    <source>
        <dbReference type="Proteomes" id="UP000231383"/>
    </source>
</evidence>
<feature type="domain" description="D-isomer specific 2-hydroxyacid dehydrogenase catalytic" evidence="5">
    <location>
        <begin position="21"/>
        <end position="288"/>
    </location>
</feature>
<dbReference type="GO" id="GO:0004617">
    <property type="term" value="F:phosphoglycerate dehydrogenase activity"/>
    <property type="evidence" value="ECO:0007669"/>
    <property type="project" value="UniProtKB-ARBA"/>
</dbReference>
<dbReference type="SUPFAM" id="SSF52283">
    <property type="entry name" value="Formate/glycerate dehydrogenase catalytic domain-like"/>
    <property type="match status" value="1"/>
</dbReference>
<protein>
    <submittedName>
        <fullName evidence="7">Hydroxyacid dehydrogenase</fullName>
    </submittedName>
</protein>
<comment type="similarity">
    <text evidence="1 4">Belongs to the D-isomer specific 2-hydroxyacid dehydrogenase family.</text>
</comment>
<evidence type="ECO:0000256" key="1">
    <source>
        <dbReference type="ARBA" id="ARBA00005854"/>
    </source>
</evidence>
<dbReference type="PROSITE" id="PS00065">
    <property type="entry name" value="D_2_HYDROXYACID_DH_1"/>
    <property type="match status" value="1"/>
</dbReference>
<dbReference type="Proteomes" id="UP000231383">
    <property type="component" value="Unassembled WGS sequence"/>
</dbReference>
<evidence type="ECO:0000259" key="5">
    <source>
        <dbReference type="Pfam" id="PF00389"/>
    </source>
</evidence>
<evidence type="ECO:0000256" key="3">
    <source>
        <dbReference type="ARBA" id="ARBA00023027"/>
    </source>
</evidence>
<evidence type="ECO:0000256" key="2">
    <source>
        <dbReference type="ARBA" id="ARBA00023002"/>
    </source>
</evidence>
<evidence type="ECO:0000259" key="6">
    <source>
        <dbReference type="Pfam" id="PF02826"/>
    </source>
</evidence>
<dbReference type="GO" id="GO:0051287">
    <property type="term" value="F:NAD binding"/>
    <property type="evidence" value="ECO:0007669"/>
    <property type="project" value="InterPro"/>
</dbReference>
<dbReference type="InterPro" id="IPR058205">
    <property type="entry name" value="D-LDH-like"/>
</dbReference>
<evidence type="ECO:0000313" key="7">
    <source>
        <dbReference type="EMBL" id="PJC30076.1"/>
    </source>
</evidence>
<dbReference type="Gene3D" id="3.40.50.720">
    <property type="entry name" value="NAD(P)-binding Rossmann-like Domain"/>
    <property type="match status" value="2"/>
</dbReference>
<dbReference type="InterPro" id="IPR036291">
    <property type="entry name" value="NAD(P)-bd_dom_sf"/>
</dbReference>
<proteinExistence type="inferred from homology"/>
<dbReference type="Pfam" id="PF00389">
    <property type="entry name" value="2-Hacid_dh"/>
    <property type="match status" value="1"/>
</dbReference>
<dbReference type="PANTHER" id="PTHR43026">
    <property type="entry name" value="2-HYDROXYACID DEHYDROGENASE HOMOLOG 1-RELATED"/>
    <property type="match status" value="1"/>
</dbReference>
<sequence>MHIIHFDVDAELNKYLKGDTRSDSLQKIDASEDFSQIDAISIKTGSNADKSTLRPFTNLKLLVTRTVGMDHIDLQYCKANGIEVKNILDYGASNIAEHVFALLLSGTRNIIATQPEIQSGTFSFKGHLGMALKGKMLGVIGTGRIGLEVIKLANAFGMKVVAFDVYKNEEARKELGFEYVELLDLAKTSDVITLHVPLLDSTKQMINKSIIKIMRDGVVLINTARGELVDTQALIEHIGKFRWVGLDVLEGEKAFSKDHPLLKFENVVITPHIAFYSDASVKKIAEETERILNESIVQ</sequence>
<dbReference type="GO" id="GO:0006564">
    <property type="term" value="P:L-serine biosynthetic process"/>
    <property type="evidence" value="ECO:0007669"/>
    <property type="project" value="UniProtKB-ARBA"/>
</dbReference>
<dbReference type="PANTHER" id="PTHR43026:SF1">
    <property type="entry name" value="2-HYDROXYACID DEHYDROGENASE HOMOLOG 1-RELATED"/>
    <property type="match status" value="1"/>
</dbReference>
<keyword evidence="2 4" id="KW-0560">Oxidoreductase</keyword>
<dbReference type="GO" id="GO:0047545">
    <property type="term" value="F:(S)-2-hydroxyglutarate dehydrogenase activity"/>
    <property type="evidence" value="ECO:0007669"/>
    <property type="project" value="UniProtKB-ARBA"/>
</dbReference>
<name>A0A2M8EW26_9BACT</name>